<evidence type="ECO:0000313" key="2">
    <source>
        <dbReference type="Proteomes" id="UP000325292"/>
    </source>
</evidence>
<protein>
    <submittedName>
        <fullName evidence="1">Uncharacterized protein</fullName>
    </submittedName>
</protein>
<organism evidence="1 2">
    <name type="scientific">Sulfobacillus thermotolerans</name>
    <dbReference type="NCBI Taxonomy" id="338644"/>
    <lineage>
        <taxon>Bacteria</taxon>
        <taxon>Bacillati</taxon>
        <taxon>Bacillota</taxon>
        <taxon>Clostridia</taxon>
        <taxon>Eubacteriales</taxon>
        <taxon>Clostridiales Family XVII. Incertae Sedis</taxon>
        <taxon>Sulfobacillus</taxon>
    </lineage>
</organism>
<accession>A0ABM6RPL7</accession>
<reference evidence="1 2" key="1">
    <citation type="journal article" date="2019" name="Sci. Rep.">
        <title>Sulfobacillus thermotolerans: new insights into resistance and metabolic capacities of acidophilic chemolithotrophs.</title>
        <authorList>
            <person name="Panyushkina A.E."/>
            <person name="Babenko V.V."/>
            <person name="Nikitina A.S."/>
            <person name="Selezneva O.V."/>
            <person name="Tsaplina I.A."/>
            <person name="Letarova M.A."/>
            <person name="Kostryukova E.S."/>
            <person name="Letarov A.V."/>
        </authorList>
    </citation>
    <scope>NUCLEOTIDE SEQUENCE [LARGE SCALE GENOMIC DNA]</scope>
    <source>
        <strain evidence="1 2">Kr1</strain>
    </source>
</reference>
<name>A0ABM6RPL7_9FIRM</name>
<keyword evidence="2" id="KW-1185">Reference proteome</keyword>
<dbReference type="EMBL" id="CP019454">
    <property type="protein sequence ID" value="AUW93319.1"/>
    <property type="molecule type" value="Genomic_DNA"/>
</dbReference>
<proteinExistence type="predicted"/>
<sequence length="133" mass="15069">MRAKFFAIIMMAIVASFAWVRYHDPLHFAPKPNISVSVSAKKLGHLPTIAFPELENMIKQGMVYGVNLRTGSSIALFLARTPNNPANLEIMHWPPQRFAAIAVIAHPTQKFGTHWRQTEHQIHWLHIAPDLAQ</sequence>
<dbReference type="Proteomes" id="UP000325292">
    <property type="component" value="Chromosome"/>
</dbReference>
<evidence type="ECO:0000313" key="1">
    <source>
        <dbReference type="EMBL" id="AUW93319.1"/>
    </source>
</evidence>
<gene>
    <name evidence="1" type="ORF">BXT84_04590</name>
</gene>